<evidence type="ECO:0000256" key="6">
    <source>
        <dbReference type="SAM" id="MobiDB-lite"/>
    </source>
</evidence>
<evidence type="ECO:0000256" key="2">
    <source>
        <dbReference type="ARBA" id="ARBA00022771"/>
    </source>
</evidence>
<keyword evidence="9" id="KW-1185">Reference proteome</keyword>
<sequence>FFRFLPKNIQPSMATVQCVACPRRSTQTRTLPANEERRREWLLRLNLLDEEFMELSRKCEQLHQENRRARLCHAHFHNSKEDDYPIDRRILGDQPPTLFEQDHDQEIPSSSTRVEKLPEDLPENLRRELAVLKALKVAPPTSSARHPSDAGSSSLHSAHP</sequence>
<dbReference type="AlphaFoldDB" id="A0AAV5SGC3"/>
<reference evidence="8" key="1">
    <citation type="submission" date="2023-10" db="EMBL/GenBank/DDBJ databases">
        <title>Genome assembly of Pristionchus species.</title>
        <authorList>
            <person name="Yoshida K."/>
            <person name="Sommer R.J."/>
        </authorList>
    </citation>
    <scope>NUCLEOTIDE SEQUENCE</scope>
    <source>
        <strain evidence="8">RS0144</strain>
    </source>
</reference>
<feature type="compositionally biased region" description="Polar residues" evidence="6">
    <location>
        <begin position="140"/>
        <end position="160"/>
    </location>
</feature>
<evidence type="ECO:0000256" key="1">
    <source>
        <dbReference type="ARBA" id="ARBA00022723"/>
    </source>
</evidence>
<feature type="domain" description="THAP-type" evidence="7">
    <location>
        <begin position="13"/>
        <end position="99"/>
    </location>
</feature>
<keyword evidence="2 5" id="KW-0863">Zinc-finger</keyword>
<keyword evidence="4 5" id="KW-0238">DNA-binding</keyword>
<gene>
    <name evidence="8" type="ORF">PENTCL1PPCAC_3695</name>
</gene>
<feature type="non-terminal residue" evidence="8">
    <location>
        <position position="1"/>
    </location>
</feature>
<feature type="region of interest" description="Disordered" evidence="6">
    <location>
        <begin position="85"/>
        <end position="121"/>
    </location>
</feature>
<evidence type="ECO:0000313" key="8">
    <source>
        <dbReference type="EMBL" id="GMS81520.1"/>
    </source>
</evidence>
<feature type="region of interest" description="Disordered" evidence="6">
    <location>
        <begin position="137"/>
        <end position="160"/>
    </location>
</feature>
<name>A0AAV5SGC3_9BILA</name>
<feature type="non-terminal residue" evidence="8">
    <location>
        <position position="160"/>
    </location>
</feature>
<dbReference type="GO" id="GO:0003677">
    <property type="term" value="F:DNA binding"/>
    <property type="evidence" value="ECO:0007669"/>
    <property type="project" value="UniProtKB-UniRule"/>
</dbReference>
<evidence type="ECO:0000259" key="7">
    <source>
        <dbReference type="PROSITE" id="PS50950"/>
    </source>
</evidence>
<dbReference type="PROSITE" id="PS50950">
    <property type="entry name" value="ZF_THAP"/>
    <property type="match status" value="1"/>
</dbReference>
<dbReference type="InterPro" id="IPR006612">
    <property type="entry name" value="THAP_Znf"/>
</dbReference>
<evidence type="ECO:0000256" key="3">
    <source>
        <dbReference type="ARBA" id="ARBA00022833"/>
    </source>
</evidence>
<evidence type="ECO:0000256" key="4">
    <source>
        <dbReference type="ARBA" id="ARBA00023125"/>
    </source>
</evidence>
<accession>A0AAV5SGC3</accession>
<keyword evidence="1" id="KW-0479">Metal-binding</keyword>
<comment type="caution">
    <text evidence="8">The sequence shown here is derived from an EMBL/GenBank/DDBJ whole genome shotgun (WGS) entry which is preliminary data.</text>
</comment>
<evidence type="ECO:0000313" key="9">
    <source>
        <dbReference type="Proteomes" id="UP001432027"/>
    </source>
</evidence>
<dbReference type="GO" id="GO:0008270">
    <property type="term" value="F:zinc ion binding"/>
    <property type="evidence" value="ECO:0007669"/>
    <property type="project" value="UniProtKB-KW"/>
</dbReference>
<protein>
    <recommendedName>
        <fullName evidence="7">THAP-type domain-containing protein</fullName>
    </recommendedName>
</protein>
<dbReference type="EMBL" id="BTSX01000001">
    <property type="protein sequence ID" value="GMS81520.1"/>
    <property type="molecule type" value="Genomic_DNA"/>
</dbReference>
<proteinExistence type="predicted"/>
<keyword evidence="3" id="KW-0862">Zinc</keyword>
<dbReference type="Proteomes" id="UP001432027">
    <property type="component" value="Unassembled WGS sequence"/>
</dbReference>
<organism evidence="8 9">
    <name type="scientific">Pristionchus entomophagus</name>
    <dbReference type="NCBI Taxonomy" id="358040"/>
    <lineage>
        <taxon>Eukaryota</taxon>
        <taxon>Metazoa</taxon>
        <taxon>Ecdysozoa</taxon>
        <taxon>Nematoda</taxon>
        <taxon>Chromadorea</taxon>
        <taxon>Rhabditida</taxon>
        <taxon>Rhabditina</taxon>
        <taxon>Diplogasteromorpha</taxon>
        <taxon>Diplogasteroidea</taxon>
        <taxon>Neodiplogasteridae</taxon>
        <taxon>Pristionchus</taxon>
    </lineage>
</organism>
<evidence type="ECO:0000256" key="5">
    <source>
        <dbReference type="PROSITE-ProRule" id="PRU00309"/>
    </source>
</evidence>